<evidence type="ECO:0000313" key="2">
    <source>
        <dbReference type="Proteomes" id="UP000822993"/>
    </source>
</evidence>
<sequence>MQFGRRARATTAALVAAVALGGCSGDGIPEGYEQVQTGWMRVAVPEGWVEGGQVTDRWTESYQDAEGDAATVQLLLAPEWGETDALVATSSVIASAQVGGFPGFRIVDGPETDEEQNHLLRDRVDFTYEGEDGTYEGVLWGLADDEDHVVMAQLTGKDLDPDLVAAIDESLEVTG</sequence>
<name>A0A9D5UEC0_9CELL</name>
<organism evidence="1 2">
    <name type="scientific">Oerskovia douganii</name>
    <dbReference type="NCBI Taxonomy" id="2762210"/>
    <lineage>
        <taxon>Bacteria</taxon>
        <taxon>Bacillati</taxon>
        <taxon>Actinomycetota</taxon>
        <taxon>Actinomycetes</taxon>
        <taxon>Micrococcales</taxon>
        <taxon>Cellulomonadaceae</taxon>
        <taxon>Oerskovia</taxon>
    </lineage>
</organism>
<accession>A0A9D5UEC0</accession>
<proteinExistence type="predicted"/>
<gene>
    <name evidence="1" type="ORF">H9623_01800</name>
</gene>
<dbReference type="PROSITE" id="PS51257">
    <property type="entry name" value="PROKAR_LIPOPROTEIN"/>
    <property type="match status" value="1"/>
</dbReference>
<dbReference type="RefSeq" id="WP_193718395.1">
    <property type="nucleotide sequence ID" value="NZ_JACSPN010000002.1"/>
</dbReference>
<dbReference type="AlphaFoldDB" id="A0A9D5UEC0"/>
<dbReference type="EMBL" id="JACSPN010000002">
    <property type="protein sequence ID" value="MBE7699042.1"/>
    <property type="molecule type" value="Genomic_DNA"/>
</dbReference>
<dbReference type="Proteomes" id="UP000822993">
    <property type="component" value="Unassembled WGS sequence"/>
</dbReference>
<keyword evidence="2" id="KW-1185">Reference proteome</keyword>
<comment type="caution">
    <text evidence="1">The sequence shown here is derived from an EMBL/GenBank/DDBJ whole genome shotgun (WGS) entry which is preliminary data.</text>
</comment>
<evidence type="ECO:0000313" key="1">
    <source>
        <dbReference type="EMBL" id="MBE7699042.1"/>
    </source>
</evidence>
<protein>
    <submittedName>
        <fullName evidence="1">Uncharacterized protein</fullName>
    </submittedName>
</protein>
<reference evidence="1 2" key="1">
    <citation type="submission" date="2020-08" db="EMBL/GenBank/DDBJ databases">
        <title>A Genomic Blueprint of the Chicken Gut Microbiome.</title>
        <authorList>
            <person name="Gilroy R."/>
            <person name="Ravi A."/>
            <person name="Getino M."/>
            <person name="Pursley I."/>
            <person name="Horton D.L."/>
            <person name="Alikhan N.-F."/>
            <person name="Baker D."/>
            <person name="Gharbi K."/>
            <person name="Hall N."/>
            <person name="Watson M."/>
            <person name="Adriaenssens E.M."/>
            <person name="Foster-Nyarko E."/>
            <person name="Jarju S."/>
            <person name="Secka A."/>
            <person name="Antonio M."/>
            <person name="Oren A."/>
            <person name="Chaudhuri R."/>
            <person name="La Ragione R.M."/>
            <person name="Hildebrand F."/>
            <person name="Pallen M.J."/>
        </authorList>
    </citation>
    <scope>NUCLEOTIDE SEQUENCE [LARGE SCALE GENOMIC DNA]</scope>
    <source>
        <strain evidence="1 2">Sa1BUA8</strain>
    </source>
</reference>